<dbReference type="Proteomes" id="UP000443582">
    <property type="component" value="Unassembled WGS sequence"/>
</dbReference>
<feature type="chain" id="PRO_5045620599" evidence="1">
    <location>
        <begin position="24"/>
        <end position="310"/>
    </location>
</feature>
<name>A0ABY0ICP8_9BACT</name>
<evidence type="ECO:0000313" key="3">
    <source>
        <dbReference type="Proteomes" id="UP000443582"/>
    </source>
</evidence>
<sequence length="310" mass="34419">MKLFGKSALLFCASVAITLSANASVFTLGEMLLKPISIKSKIVKEGVSGASVTTLKDSIRTSVVSLKHGYPDLSTALADIKNRANREDQAKIGRVMAALKMSHKDVEGETFRDVVNDLAYIASVYGEQSAKVLNCSYCKADELATLGFSNNLVKVADSNLMRVVQRVPKTPAGVTRYISRLSRNNNIKDASRYLNSSERRSYAIFLSFSEQRAKKEYREFFNAVAKFSKGNSREVTMVGPRAKNSFWKIIDGKFSPERAAKLAKAIDEAANKPVSQREDAFFKELYKVSDKTPETLSSIEELKSKKCFFK</sequence>
<evidence type="ECO:0000313" key="2">
    <source>
        <dbReference type="EMBL" id="RZF20726.1"/>
    </source>
</evidence>
<dbReference type="RefSeq" id="WP_115362834.1">
    <property type="nucleotide sequence ID" value="NZ_QDKL01000003.1"/>
</dbReference>
<evidence type="ECO:0000256" key="1">
    <source>
        <dbReference type="SAM" id="SignalP"/>
    </source>
</evidence>
<proteinExistence type="predicted"/>
<comment type="caution">
    <text evidence="2">The sequence shown here is derived from an EMBL/GenBank/DDBJ whole genome shotgun (WGS) entry which is preliminary data.</text>
</comment>
<organism evidence="2 3">
    <name type="scientific">Halobacteriovorax vibrionivorans</name>
    <dbReference type="NCBI Taxonomy" id="2152716"/>
    <lineage>
        <taxon>Bacteria</taxon>
        <taxon>Pseudomonadati</taxon>
        <taxon>Bdellovibrionota</taxon>
        <taxon>Bacteriovoracia</taxon>
        <taxon>Bacteriovoracales</taxon>
        <taxon>Halobacteriovoraceae</taxon>
        <taxon>Halobacteriovorax</taxon>
    </lineage>
</organism>
<gene>
    <name evidence="2" type="ORF">DAY19_12125</name>
</gene>
<keyword evidence="1" id="KW-0732">Signal</keyword>
<accession>A0ABY0ICP8</accession>
<dbReference type="EMBL" id="QDKL01000003">
    <property type="protein sequence ID" value="RZF20726.1"/>
    <property type="molecule type" value="Genomic_DNA"/>
</dbReference>
<feature type="signal peptide" evidence="1">
    <location>
        <begin position="1"/>
        <end position="23"/>
    </location>
</feature>
<keyword evidence="3" id="KW-1185">Reference proteome</keyword>
<protein>
    <submittedName>
        <fullName evidence="2">Uncharacterized protein</fullName>
    </submittedName>
</protein>
<reference evidence="3" key="1">
    <citation type="journal article" date="2019" name="Int. J. Syst. Evol. Microbiol.">
        <title>Halobacteriovorax valvorus sp. nov., a novel prokaryotic predator isolated from coastal seawater of China.</title>
        <authorList>
            <person name="Chen M.-X."/>
        </authorList>
    </citation>
    <scope>NUCLEOTIDE SEQUENCE [LARGE SCALE GENOMIC DNA]</scope>
    <source>
        <strain evidence="3">BL9</strain>
    </source>
</reference>